<proteinExistence type="predicted"/>
<feature type="compositionally biased region" description="Basic residues" evidence="1">
    <location>
        <begin position="10"/>
        <end position="22"/>
    </location>
</feature>
<feature type="signal peptide" evidence="2">
    <location>
        <begin position="1"/>
        <end position="48"/>
    </location>
</feature>
<evidence type="ECO:0000256" key="2">
    <source>
        <dbReference type="SAM" id="SignalP"/>
    </source>
</evidence>
<keyword evidence="2" id="KW-0732">Signal</keyword>
<gene>
    <name evidence="4" type="ORF">GA0070624_5638</name>
</gene>
<dbReference type="Pfam" id="PF12768">
    <property type="entry name" value="Rax2"/>
    <property type="match status" value="1"/>
</dbReference>
<dbReference type="Proteomes" id="UP000199413">
    <property type="component" value="Unassembled WGS sequence"/>
</dbReference>
<accession>A0A1C6T4M0</accession>
<name>A0A1C6T4M0_9ACTN</name>
<evidence type="ECO:0000259" key="3">
    <source>
        <dbReference type="Pfam" id="PF12768"/>
    </source>
</evidence>
<protein>
    <recommendedName>
        <fullName evidence="3">Rax2-like C-terminal domain-containing protein</fullName>
    </recommendedName>
</protein>
<evidence type="ECO:0000313" key="4">
    <source>
        <dbReference type="EMBL" id="SCL36760.1"/>
    </source>
</evidence>
<dbReference type="EMBL" id="FMHV01000002">
    <property type="protein sequence ID" value="SCL36760.1"/>
    <property type="molecule type" value="Genomic_DNA"/>
</dbReference>
<feature type="chain" id="PRO_5008746361" description="Rax2-like C-terminal domain-containing protein" evidence="2">
    <location>
        <begin position="49"/>
        <end position="450"/>
    </location>
</feature>
<dbReference type="SUPFAM" id="SSF50969">
    <property type="entry name" value="YVTN repeat-like/Quinoprotein amine dehydrogenase"/>
    <property type="match status" value="1"/>
</dbReference>
<evidence type="ECO:0000313" key="5">
    <source>
        <dbReference type="Proteomes" id="UP000199413"/>
    </source>
</evidence>
<dbReference type="InterPro" id="IPR024982">
    <property type="entry name" value="Rax2-like_C"/>
</dbReference>
<dbReference type="InterPro" id="IPR011044">
    <property type="entry name" value="Quino_amine_DH_bsu"/>
</dbReference>
<organism evidence="4 5">
    <name type="scientific">Micromonospora rhizosphaerae</name>
    <dbReference type="NCBI Taxonomy" id="568872"/>
    <lineage>
        <taxon>Bacteria</taxon>
        <taxon>Bacillati</taxon>
        <taxon>Actinomycetota</taxon>
        <taxon>Actinomycetes</taxon>
        <taxon>Micromonosporales</taxon>
        <taxon>Micromonosporaceae</taxon>
        <taxon>Micromonospora</taxon>
    </lineage>
</organism>
<reference evidence="5" key="1">
    <citation type="submission" date="2016-06" db="EMBL/GenBank/DDBJ databases">
        <authorList>
            <person name="Varghese N."/>
            <person name="Submissions Spin"/>
        </authorList>
    </citation>
    <scope>NUCLEOTIDE SEQUENCE [LARGE SCALE GENOMIC DNA]</scope>
    <source>
        <strain evidence="5">DSM 45431</strain>
    </source>
</reference>
<dbReference type="STRING" id="568872.GA0070624_5638"/>
<dbReference type="RefSeq" id="WP_245719044.1">
    <property type="nucleotide sequence ID" value="NZ_FMHV01000002.1"/>
</dbReference>
<sequence length="450" mass="46706">MTTSRDHPRTTRSRPTRRNRRYRSAAATGLVAALVAAGTALPATPALAVNAQHSTVVSADPANWTPHALDGTVYRIIQIGNRVYMAGSFTKVRNAGSTTELAMPRLVAFDATTGRIDTTFRPVVNSTVKALAAAEDGRSLYIGGSFTSVNGAAAPRVARIDAATGARVAGFTPAALNGQVNDMRLVGGRLIVGGAFQTVAGVTRRGLAALNTGTGAADSSVNLRLEGPRTTSTGATAPVKVEALDVSADGSRLIFIGNFSSVAGQARHQIAVARLSSTGAALSGWSTIRYQPTCSGGTPTYMRGVDISPDGTWFAVVTTGYTYTGLLCDTAARWEFGTETSGKQPTWVNYTGGDTLLSVAITGVAVYVGGHQRWLDNPYGRNSAGPGAVSRPGIGAIHPTTGKALAWNPTKERGVGTADIYATDRGLFIGSDTSTVAGEYHGKIAFFPLP</sequence>
<evidence type="ECO:0000256" key="1">
    <source>
        <dbReference type="SAM" id="MobiDB-lite"/>
    </source>
</evidence>
<feature type="domain" description="Rax2-like C-terminal" evidence="3">
    <location>
        <begin position="106"/>
        <end position="221"/>
    </location>
</feature>
<keyword evidence="5" id="KW-1185">Reference proteome</keyword>
<feature type="region of interest" description="Disordered" evidence="1">
    <location>
        <begin position="1"/>
        <end position="22"/>
    </location>
</feature>
<dbReference type="AlphaFoldDB" id="A0A1C6T4M0"/>